<organism evidence="2">
    <name type="scientific">Desertifilum tharense IPPAS B-1220</name>
    <dbReference type="NCBI Taxonomy" id="1781255"/>
    <lineage>
        <taxon>Bacteria</taxon>
        <taxon>Bacillati</taxon>
        <taxon>Cyanobacteriota</taxon>
        <taxon>Cyanophyceae</taxon>
        <taxon>Desertifilales</taxon>
        <taxon>Desertifilaceae</taxon>
        <taxon>Desertifilum</taxon>
    </lineage>
</organism>
<gene>
    <name evidence="2" type="ORF">BH720_22555</name>
</gene>
<dbReference type="InterPro" id="IPR012296">
    <property type="entry name" value="Nuclease_put_TT1808"/>
</dbReference>
<dbReference type="CDD" id="cd06260">
    <property type="entry name" value="DUF820-like"/>
    <property type="match status" value="1"/>
</dbReference>
<comment type="caution">
    <text evidence="2">The sequence shown here is derived from an EMBL/GenBank/DDBJ whole genome shotgun (WGS) entry which is preliminary data.</text>
</comment>
<dbReference type="RefSeq" id="WP_069969476.1">
    <property type="nucleotide sequence ID" value="NZ_CM124774.1"/>
</dbReference>
<dbReference type="OrthoDB" id="455378at2"/>
<dbReference type="PANTHER" id="PTHR34107:SF1">
    <property type="entry name" value="SLL0198 PROTEIN"/>
    <property type="match status" value="1"/>
</dbReference>
<dbReference type="SUPFAM" id="SSF52980">
    <property type="entry name" value="Restriction endonuclease-like"/>
    <property type="match status" value="1"/>
</dbReference>
<proteinExistence type="predicted"/>
<dbReference type="STRING" id="1781255.BH720_22555"/>
<dbReference type="AlphaFoldDB" id="A0A1E5QE57"/>
<dbReference type="Gene3D" id="3.90.1570.10">
    <property type="entry name" value="tt1808, chain A"/>
    <property type="match status" value="1"/>
</dbReference>
<accession>A0A1E5QE57</accession>
<sequence>METLTLNLAPALRLTDEQFYALCMTNQAWRLEMTETGALIIMPPTGGESGIRNSALTTELTLWNRQTQFGVVFDSSTVFQLPDGSKRSPDASWVTLERWRALSAEARRKFPPLCPDFVVELRSETDSLSQLQAKMQAYLANGIRLGWLIDPLTPLVEIYRPQQPVETLNFATEQPPLLSGAEVLPGFLLDVGLILNI</sequence>
<dbReference type="Pfam" id="PF05685">
    <property type="entry name" value="Uma2"/>
    <property type="match status" value="1"/>
</dbReference>
<dbReference type="InterPro" id="IPR008538">
    <property type="entry name" value="Uma2"/>
</dbReference>
<reference evidence="2" key="1">
    <citation type="submission" date="2016-09" db="EMBL/GenBank/DDBJ databases">
        <title>Draft genome of thermotolerant cyanobacterium Desertifilum sp. strain IPPAS B-1220.</title>
        <authorList>
            <person name="Sinetova M.A."/>
            <person name="Bolakhan K."/>
            <person name="Zayadan B.K."/>
            <person name="Mironov K.S."/>
            <person name="Ustinova V."/>
            <person name="Kupriyanova E.V."/>
            <person name="Sidorov R.A."/>
            <person name="Skrypnik A.N."/>
            <person name="Gogoleva N.E."/>
            <person name="Gogolev Y.V."/>
            <person name="Los D.A."/>
        </authorList>
    </citation>
    <scope>NUCLEOTIDE SEQUENCE [LARGE SCALE GENOMIC DNA]</scope>
    <source>
        <strain evidence="2">IPPAS B-1220</strain>
    </source>
</reference>
<dbReference type="PANTHER" id="PTHR34107">
    <property type="entry name" value="SLL0198 PROTEIN-RELATED"/>
    <property type="match status" value="1"/>
</dbReference>
<name>A0A1E5QE57_9CYAN</name>
<dbReference type="EMBL" id="MJGC01000109">
    <property type="protein sequence ID" value="OEJ72917.1"/>
    <property type="molecule type" value="Genomic_DNA"/>
</dbReference>
<protein>
    <recommendedName>
        <fullName evidence="1">Putative restriction endonuclease domain-containing protein</fullName>
    </recommendedName>
</protein>
<feature type="domain" description="Putative restriction endonuclease" evidence="1">
    <location>
        <begin position="17"/>
        <end position="191"/>
    </location>
</feature>
<dbReference type="InterPro" id="IPR011335">
    <property type="entry name" value="Restrct_endonuc-II-like"/>
</dbReference>
<evidence type="ECO:0000313" key="2">
    <source>
        <dbReference type="EMBL" id="OEJ72917.1"/>
    </source>
</evidence>
<evidence type="ECO:0000259" key="1">
    <source>
        <dbReference type="Pfam" id="PF05685"/>
    </source>
</evidence>